<feature type="region of interest" description="Disordered" evidence="1">
    <location>
        <begin position="57"/>
        <end position="77"/>
    </location>
</feature>
<dbReference type="EMBL" id="JBHTEE010000001">
    <property type="protein sequence ID" value="MFC7598789.1"/>
    <property type="molecule type" value="Genomic_DNA"/>
</dbReference>
<keyword evidence="2" id="KW-1133">Transmembrane helix</keyword>
<evidence type="ECO:0008006" key="5">
    <source>
        <dbReference type="Google" id="ProtNLM"/>
    </source>
</evidence>
<evidence type="ECO:0000256" key="2">
    <source>
        <dbReference type="SAM" id="Phobius"/>
    </source>
</evidence>
<dbReference type="Proteomes" id="UP001596514">
    <property type="component" value="Unassembled WGS sequence"/>
</dbReference>
<keyword evidence="2" id="KW-0812">Transmembrane</keyword>
<gene>
    <name evidence="3" type="ORF">ACFQVD_01565</name>
</gene>
<protein>
    <recommendedName>
        <fullName evidence="5">Chitinase</fullName>
    </recommendedName>
</protein>
<feature type="transmembrane region" description="Helical" evidence="2">
    <location>
        <begin position="21"/>
        <end position="42"/>
    </location>
</feature>
<sequence>MPVATDRPDTRRAREPGTPPRPLVVLASIALAAGTGGAIWLLPPRAQGEWAVVGRRAGAGAPPSGTAPRPAAEPAPTPAVVRPSGFVAFVDAVHEPRFNLSKAARKSRVRWFTLGHLTAGRSGCVPRWGGLQGQRRNPVANRLGPLRAAGGDAGLAFGGPAGRELATACADLGRLTAAYRRAIDAFDARYIDFEVHAPAGDAAVRRRARAIATLQRQAAHEGRPLTVSFTLPVTGTGLTLGDQELLRATRAEGVEIATVNLLAPVGTSPGSGSRLHPIASAVRAAHPQIARSLGESAAWNRIALTPVLARSGDLTRLDARRLAAFTSRNNLAWLSARGAALAPGITRFLTGAAR</sequence>
<feature type="compositionally biased region" description="Basic and acidic residues" evidence="1">
    <location>
        <begin position="1"/>
        <end position="15"/>
    </location>
</feature>
<feature type="compositionally biased region" description="Low complexity" evidence="1">
    <location>
        <begin position="57"/>
        <end position="70"/>
    </location>
</feature>
<keyword evidence="2" id="KW-0472">Membrane</keyword>
<evidence type="ECO:0000256" key="1">
    <source>
        <dbReference type="SAM" id="MobiDB-lite"/>
    </source>
</evidence>
<organism evidence="3 4">
    <name type="scientific">Streptosporangium amethystogenes subsp. fukuiense</name>
    <dbReference type="NCBI Taxonomy" id="698418"/>
    <lineage>
        <taxon>Bacteria</taxon>
        <taxon>Bacillati</taxon>
        <taxon>Actinomycetota</taxon>
        <taxon>Actinomycetes</taxon>
        <taxon>Streptosporangiales</taxon>
        <taxon>Streptosporangiaceae</taxon>
        <taxon>Streptosporangium</taxon>
    </lineage>
</organism>
<dbReference type="RefSeq" id="WP_343967568.1">
    <property type="nucleotide sequence ID" value="NZ_BAAAGK010000058.1"/>
</dbReference>
<dbReference type="PANTHER" id="PTHR42976:SF1">
    <property type="entry name" value="GH18 DOMAIN-CONTAINING PROTEIN-RELATED"/>
    <property type="match status" value="1"/>
</dbReference>
<dbReference type="InterPro" id="IPR052750">
    <property type="entry name" value="GH18_Chitinase"/>
</dbReference>
<name>A0ABW2SS01_9ACTN</name>
<dbReference type="PANTHER" id="PTHR42976">
    <property type="entry name" value="BIFUNCTIONAL CHITINASE/LYSOZYME-RELATED"/>
    <property type="match status" value="1"/>
</dbReference>
<keyword evidence="4" id="KW-1185">Reference proteome</keyword>
<evidence type="ECO:0000313" key="3">
    <source>
        <dbReference type="EMBL" id="MFC7598789.1"/>
    </source>
</evidence>
<feature type="region of interest" description="Disordered" evidence="1">
    <location>
        <begin position="1"/>
        <end position="20"/>
    </location>
</feature>
<proteinExistence type="predicted"/>
<accession>A0ABW2SS01</accession>
<dbReference type="Gene3D" id="3.20.20.80">
    <property type="entry name" value="Glycosidases"/>
    <property type="match status" value="1"/>
</dbReference>
<reference evidence="4" key="1">
    <citation type="journal article" date="2019" name="Int. J. Syst. Evol. Microbiol.">
        <title>The Global Catalogue of Microorganisms (GCM) 10K type strain sequencing project: providing services to taxonomists for standard genome sequencing and annotation.</title>
        <authorList>
            <consortium name="The Broad Institute Genomics Platform"/>
            <consortium name="The Broad Institute Genome Sequencing Center for Infectious Disease"/>
            <person name="Wu L."/>
            <person name="Ma J."/>
        </authorList>
    </citation>
    <scope>NUCLEOTIDE SEQUENCE [LARGE SCALE GENOMIC DNA]</scope>
    <source>
        <strain evidence="4">JCM 10083</strain>
    </source>
</reference>
<comment type="caution">
    <text evidence="3">The sequence shown here is derived from an EMBL/GenBank/DDBJ whole genome shotgun (WGS) entry which is preliminary data.</text>
</comment>
<evidence type="ECO:0000313" key="4">
    <source>
        <dbReference type="Proteomes" id="UP001596514"/>
    </source>
</evidence>